<gene>
    <name evidence="1" type="ORF">GCM10009111_20250</name>
</gene>
<sequence>MFGVLLTQPYLIAKVTKKISQEYYSWQKSKDYKALTNGRMQSVADEIDSVLHAWKPQPADQHLTQPFSVNGTEYSDLTSAVSALQHGDELLIAPGTYHTPLVITKHDITITGLGHVIFQKGIAQGKGFILSKGNNLTVNNIECHSISNRDGNGACIRQEGVNLTLKHIFFHGSQEGVLETAKQAGFIKIYQSRFERLGYNGQAHGIYSNKASVYIEESVFVATKSQGHAIKVRGESLVVNASVIASLSADDSRLIDMPNGGELMVKNSLLAQGPNSVNGQVIGYGLEGISHLRNSILMTDNVVYLERLGVNYLLALPKESQAIELTQNKNIVIGKDSSSYVSDSNTYFNDRSELGLPAFPSLPNSFCEQWHYCPIK</sequence>
<dbReference type="EMBL" id="BAAAFA010000006">
    <property type="protein sequence ID" value="GAA0818045.1"/>
    <property type="molecule type" value="Genomic_DNA"/>
</dbReference>
<comment type="caution">
    <text evidence="1">The sequence shown here is derived from an EMBL/GenBank/DDBJ whole genome shotgun (WGS) entry which is preliminary data.</text>
</comment>
<name>A0ABN1L838_9GAMM</name>
<keyword evidence="2" id="KW-1185">Reference proteome</keyword>
<dbReference type="Gene3D" id="2.160.20.10">
    <property type="entry name" value="Single-stranded right-handed beta-helix, Pectin lyase-like"/>
    <property type="match status" value="1"/>
</dbReference>
<proteinExistence type="predicted"/>
<evidence type="ECO:0008006" key="3">
    <source>
        <dbReference type="Google" id="ProtNLM"/>
    </source>
</evidence>
<organism evidence="1 2">
    <name type="scientific">Colwellia asteriadis</name>
    <dbReference type="NCBI Taxonomy" id="517723"/>
    <lineage>
        <taxon>Bacteria</taxon>
        <taxon>Pseudomonadati</taxon>
        <taxon>Pseudomonadota</taxon>
        <taxon>Gammaproteobacteria</taxon>
        <taxon>Alteromonadales</taxon>
        <taxon>Colwelliaceae</taxon>
        <taxon>Colwellia</taxon>
    </lineage>
</organism>
<accession>A0ABN1L838</accession>
<dbReference type="Proteomes" id="UP001500021">
    <property type="component" value="Unassembled WGS sequence"/>
</dbReference>
<dbReference type="SUPFAM" id="SSF51126">
    <property type="entry name" value="Pectin lyase-like"/>
    <property type="match status" value="1"/>
</dbReference>
<dbReference type="InterPro" id="IPR012334">
    <property type="entry name" value="Pectin_lyas_fold"/>
</dbReference>
<dbReference type="InterPro" id="IPR011050">
    <property type="entry name" value="Pectin_lyase_fold/virulence"/>
</dbReference>
<reference evidence="1 2" key="1">
    <citation type="journal article" date="2019" name="Int. J. Syst. Evol. Microbiol.">
        <title>The Global Catalogue of Microorganisms (GCM) 10K type strain sequencing project: providing services to taxonomists for standard genome sequencing and annotation.</title>
        <authorList>
            <consortium name="The Broad Institute Genomics Platform"/>
            <consortium name="The Broad Institute Genome Sequencing Center for Infectious Disease"/>
            <person name="Wu L."/>
            <person name="Ma J."/>
        </authorList>
    </citation>
    <scope>NUCLEOTIDE SEQUENCE [LARGE SCALE GENOMIC DNA]</scope>
    <source>
        <strain evidence="1 2">JCM 15608</strain>
    </source>
</reference>
<protein>
    <recommendedName>
        <fullName evidence="3">Right handed beta helix domain-containing protein</fullName>
    </recommendedName>
</protein>
<evidence type="ECO:0000313" key="1">
    <source>
        <dbReference type="EMBL" id="GAA0818045.1"/>
    </source>
</evidence>
<evidence type="ECO:0000313" key="2">
    <source>
        <dbReference type="Proteomes" id="UP001500021"/>
    </source>
</evidence>